<sequence>MVAATATSPLATFAWLMGAKDLRTSFTKLHRPRRSRTRAKSVPEIPTSPHGHPP</sequence>
<organism evidence="2">
    <name type="scientific">Arundo donax</name>
    <name type="common">Giant reed</name>
    <name type="synonym">Donax arundinaceus</name>
    <dbReference type="NCBI Taxonomy" id="35708"/>
    <lineage>
        <taxon>Eukaryota</taxon>
        <taxon>Viridiplantae</taxon>
        <taxon>Streptophyta</taxon>
        <taxon>Embryophyta</taxon>
        <taxon>Tracheophyta</taxon>
        <taxon>Spermatophyta</taxon>
        <taxon>Magnoliopsida</taxon>
        <taxon>Liliopsida</taxon>
        <taxon>Poales</taxon>
        <taxon>Poaceae</taxon>
        <taxon>PACMAD clade</taxon>
        <taxon>Arundinoideae</taxon>
        <taxon>Arundineae</taxon>
        <taxon>Arundo</taxon>
    </lineage>
</organism>
<evidence type="ECO:0000313" key="2">
    <source>
        <dbReference type="EMBL" id="JAD40849.1"/>
    </source>
</evidence>
<evidence type="ECO:0000256" key="1">
    <source>
        <dbReference type="SAM" id="MobiDB-lite"/>
    </source>
</evidence>
<feature type="compositionally biased region" description="Basic residues" evidence="1">
    <location>
        <begin position="28"/>
        <end position="39"/>
    </location>
</feature>
<name>A0A0A8ZN44_ARUDO</name>
<proteinExistence type="predicted"/>
<reference evidence="2" key="1">
    <citation type="submission" date="2014-09" db="EMBL/GenBank/DDBJ databases">
        <authorList>
            <person name="Magalhaes I.L.F."/>
            <person name="Oliveira U."/>
            <person name="Santos F.R."/>
            <person name="Vidigal T.H.D.A."/>
            <person name="Brescovit A.D."/>
            <person name="Santos A.J."/>
        </authorList>
    </citation>
    <scope>NUCLEOTIDE SEQUENCE</scope>
    <source>
        <tissue evidence="2">Shoot tissue taken approximately 20 cm above the soil surface</tissue>
    </source>
</reference>
<protein>
    <submittedName>
        <fullName evidence="2">Uncharacterized protein</fullName>
    </submittedName>
</protein>
<dbReference type="EMBL" id="GBRH01257046">
    <property type="protein sequence ID" value="JAD40849.1"/>
    <property type="molecule type" value="Transcribed_RNA"/>
</dbReference>
<accession>A0A0A8ZN44</accession>
<feature type="region of interest" description="Disordered" evidence="1">
    <location>
        <begin position="27"/>
        <end position="54"/>
    </location>
</feature>
<dbReference type="AlphaFoldDB" id="A0A0A8ZN44"/>
<reference evidence="2" key="2">
    <citation type="journal article" date="2015" name="Data Brief">
        <title>Shoot transcriptome of the giant reed, Arundo donax.</title>
        <authorList>
            <person name="Barrero R.A."/>
            <person name="Guerrero F.D."/>
            <person name="Moolhuijzen P."/>
            <person name="Goolsby J.A."/>
            <person name="Tidwell J."/>
            <person name="Bellgard S.E."/>
            <person name="Bellgard M.I."/>
        </authorList>
    </citation>
    <scope>NUCLEOTIDE SEQUENCE</scope>
    <source>
        <tissue evidence="2">Shoot tissue taken approximately 20 cm above the soil surface</tissue>
    </source>
</reference>